<feature type="binding site" evidence="3">
    <location>
        <position position="277"/>
    </location>
    <ligand>
        <name>Zn(2+)</name>
        <dbReference type="ChEBI" id="CHEBI:29105"/>
    </ligand>
</feature>
<dbReference type="Gene3D" id="3.40.50.300">
    <property type="entry name" value="P-loop containing nucleotide triphosphate hydrolases"/>
    <property type="match status" value="1"/>
</dbReference>
<dbReference type="PANTHER" id="PTHR32120">
    <property type="entry name" value="SMALL RIBOSOMAL SUBUNIT BIOGENESIS GTPASE RSGA"/>
    <property type="match status" value="1"/>
</dbReference>
<dbReference type="PROSITE" id="PS51721">
    <property type="entry name" value="G_CP"/>
    <property type="match status" value="1"/>
</dbReference>
<evidence type="ECO:0000256" key="1">
    <source>
        <dbReference type="ARBA" id="ARBA00022741"/>
    </source>
</evidence>
<dbReference type="EC" id="3.6.1.-" evidence="3"/>
<comment type="function">
    <text evidence="3">One of several proteins that assist in the late maturation steps of the functional core of the 30S ribosomal subunit. Helps release RbfA from mature subunits. May play a role in the assembly of ribosomal proteins into the subunit. Circularly permuted GTPase that catalyzes slow GTP hydrolysis, GTPase activity is stimulated by the 30S ribosomal subunit.</text>
</comment>
<dbReference type="Proteomes" id="UP001431532">
    <property type="component" value="Unassembled WGS sequence"/>
</dbReference>
<feature type="binding site" evidence="3">
    <location>
        <position position="271"/>
    </location>
    <ligand>
        <name>Zn(2+)</name>
        <dbReference type="ChEBI" id="CHEBI:29105"/>
    </ligand>
</feature>
<comment type="caution">
    <text evidence="6">The sequence shown here is derived from an EMBL/GenBank/DDBJ whole genome shotgun (WGS) entry which is preliminary data.</text>
</comment>
<dbReference type="EMBL" id="JASCXW010000034">
    <property type="protein sequence ID" value="MDI6453559.1"/>
    <property type="molecule type" value="Genomic_DNA"/>
</dbReference>
<accession>A0AAW6UC54</accession>
<dbReference type="HAMAP" id="MF_01820">
    <property type="entry name" value="GTPase_RsgA"/>
    <property type="match status" value="1"/>
</dbReference>
<comment type="subcellular location">
    <subcellularLocation>
        <location evidence="3">Cytoplasm</location>
    </subcellularLocation>
</comment>
<keyword evidence="3" id="KW-0479">Metal-binding</keyword>
<dbReference type="RefSeq" id="WP_282839993.1">
    <property type="nucleotide sequence ID" value="NZ_JASCXW010000034.1"/>
</dbReference>
<dbReference type="CDD" id="cd01854">
    <property type="entry name" value="YjeQ_EngC"/>
    <property type="match status" value="1"/>
</dbReference>
<keyword evidence="3" id="KW-0963">Cytoplasm</keyword>
<dbReference type="InterPro" id="IPR030378">
    <property type="entry name" value="G_CP_dom"/>
</dbReference>
<dbReference type="GO" id="GO:0005525">
    <property type="term" value="F:GTP binding"/>
    <property type="evidence" value="ECO:0007669"/>
    <property type="project" value="UniProtKB-UniRule"/>
</dbReference>
<dbReference type="InterPro" id="IPR004881">
    <property type="entry name" value="Ribosome_biogen_GTPase_RsgA"/>
</dbReference>
<dbReference type="GO" id="GO:0042274">
    <property type="term" value="P:ribosomal small subunit biogenesis"/>
    <property type="evidence" value="ECO:0007669"/>
    <property type="project" value="UniProtKB-UniRule"/>
</dbReference>
<keyword evidence="3" id="KW-0699">rRNA-binding</keyword>
<dbReference type="PROSITE" id="PS50936">
    <property type="entry name" value="ENGC_GTPASE"/>
    <property type="match status" value="1"/>
</dbReference>
<feature type="domain" description="CP-type G" evidence="5">
    <location>
        <begin position="87"/>
        <end position="247"/>
    </location>
</feature>
<evidence type="ECO:0000259" key="4">
    <source>
        <dbReference type="PROSITE" id="PS50936"/>
    </source>
</evidence>
<comment type="similarity">
    <text evidence="3">Belongs to the TRAFAC class YlqF/YawG GTPase family. RsgA subfamily.</text>
</comment>
<protein>
    <recommendedName>
        <fullName evidence="3">Small ribosomal subunit biogenesis GTPase RsgA</fullName>
        <ecNumber evidence="3">3.6.1.-</ecNumber>
    </recommendedName>
</protein>
<feature type="binding site" evidence="3">
    <location>
        <position position="279"/>
    </location>
    <ligand>
        <name>Zn(2+)</name>
        <dbReference type="ChEBI" id="CHEBI:29105"/>
    </ligand>
</feature>
<dbReference type="InterPro" id="IPR027417">
    <property type="entry name" value="P-loop_NTPase"/>
</dbReference>
<dbReference type="NCBIfam" id="TIGR00157">
    <property type="entry name" value="ribosome small subunit-dependent GTPase A"/>
    <property type="match status" value="1"/>
</dbReference>
<keyword evidence="2 3" id="KW-0342">GTP-binding</keyword>
<organism evidence="6 7">
    <name type="scientific">Peloplasma aerotolerans</name>
    <dbReference type="NCBI Taxonomy" id="3044389"/>
    <lineage>
        <taxon>Bacteria</taxon>
        <taxon>Bacillati</taxon>
        <taxon>Mycoplasmatota</taxon>
        <taxon>Mollicutes</taxon>
        <taxon>Acholeplasmatales</taxon>
        <taxon>Acholeplasmataceae</taxon>
        <taxon>Peloplasma</taxon>
    </lineage>
</organism>
<keyword evidence="3" id="KW-0862">Zinc</keyword>
<evidence type="ECO:0000313" key="7">
    <source>
        <dbReference type="Proteomes" id="UP001431532"/>
    </source>
</evidence>
<keyword evidence="7" id="KW-1185">Reference proteome</keyword>
<feature type="binding site" evidence="3">
    <location>
        <begin position="190"/>
        <end position="198"/>
    </location>
    <ligand>
        <name>GTP</name>
        <dbReference type="ChEBI" id="CHEBI:37565"/>
    </ligand>
</feature>
<feature type="binding site" evidence="3">
    <location>
        <begin position="136"/>
        <end position="139"/>
    </location>
    <ligand>
        <name>GTP</name>
        <dbReference type="ChEBI" id="CHEBI:37565"/>
    </ligand>
</feature>
<feature type="binding site" evidence="3">
    <location>
        <position position="285"/>
    </location>
    <ligand>
        <name>Zn(2+)</name>
        <dbReference type="ChEBI" id="CHEBI:29105"/>
    </ligand>
</feature>
<comment type="subunit">
    <text evidence="3">Monomer. Associates with 30S ribosomal subunit, binds 16S rRNA.</text>
</comment>
<dbReference type="GO" id="GO:0019843">
    <property type="term" value="F:rRNA binding"/>
    <property type="evidence" value="ECO:0007669"/>
    <property type="project" value="UniProtKB-KW"/>
</dbReference>
<dbReference type="InterPro" id="IPR010914">
    <property type="entry name" value="RsgA_GTPase_dom"/>
</dbReference>
<name>A0AAW6UC54_9MOLU</name>
<dbReference type="Pfam" id="PF03193">
    <property type="entry name" value="RsgA_GTPase"/>
    <property type="match status" value="1"/>
</dbReference>
<dbReference type="SUPFAM" id="SSF52540">
    <property type="entry name" value="P-loop containing nucleoside triphosphate hydrolases"/>
    <property type="match status" value="1"/>
</dbReference>
<keyword evidence="3" id="KW-0694">RNA-binding</keyword>
<reference evidence="6" key="1">
    <citation type="submission" date="2023-05" db="EMBL/GenBank/DDBJ databases">
        <title>Mariniplasma microaerophilum sp. nov., a novel anaerobic mollicute isolated from terrestrial mud volcano, Taman Peninsula, Russia.</title>
        <authorList>
            <person name="Khomyakova M.A."/>
            <person name="Merkel A.Y."/>
            <person name="Slobodkin A.I."/>
        </authorList>
    </citation>
    <scope>NUCLEOTIDE SEQUENCE</scope>
    <source>
        <strain evidence="6">M4Ah</strain>
    </source>
</reference>
<sequence length="318" mass="37067">MKKGFIKKMISNHYTLIDLENNQEVIAQASGKFRYMKLDEDSSFYKKTSKKTKKEQKITTVSPKVGDYVLFDDAEDQIIIREILPRKNDLDRPDVCNIDQVLLVFSAVNPDFSFHLLDKFLIIMNQEHLDPVIIISKIDLIPEEKLNALKKDLDYYKKMDYKIYYVNSKERIGIDVLANIFKDKITVLAGQTGVGKSTLLNALMPELHLKTQEISKALGRGKHTTRHTELYTYNEGYIVDTPGFSKIEFTIYHMDELRHFYPDFVDLSMDCKFNTKCLHLNEPGCAIKEAVENKEIIASRYENYVQFCEEIKNQKEKY</sequence>
<evidence type="ECO:0000256" key="2">
    <source>
        <dbReference type="ARBA" id="ARBA00023134"/>
    </source>
</evidence>
<gene>
    <name evidence="3 6" type="primary">rsgA</name>
    <name evidence="6" type="ORF">QJ521_08265</name>
</gene>
<comment type="cofactor">
    <cofactor evidence="3">
        <name>Zn(2+)</name>
        <dbReference type="ChEBI" id="CHEBI:29105"/>
    </cofactor>
    <text evidence="3">Binds 1 zinc ion per subunit.</text>
</comment>
<keyword evidence="1 3" id="KW-0547">Nucleotide-binding</keyword>
<dbReference type="GO" id="GO:0046872">
    <property type="term" value="F:metal ion binding"/>
    <property type="evidence" value="ECO:0007669"/>
    <property type="project" value="UniProtKB-KW"/>
</dbReference>
<evidence type="ECO:0000259" key="5">
    <source>
        <dbReference type="PROSITE" id="PS51721"/>
    </source>
</evidence>
<dbReference type="GO" id="GO:0005737">
    <property type="term" value="C:cytoplasm"/>
    <property type="evidence" value="ECO:0007669"/>
    <property type="project" value="UniProtKB-SubCell"/>
</dbReference>
<dbReference type="GO" id="GO:0003924">
    <property type="term" value="F:GTPase activity"/>
    <property type="evidence" value="ECO:0007669"/>
    <property type="project" value="UniProtKB-UniRule"/>
</dbReference>
<evidence type="ECO:0000256" key="3">
    <source>
        <dbReference type="HAMAP-Rule" id="MF_01820"/>
    </source>
</evidence>
<feature type="domain" description="EngC GTPase" evidence="4">
    <location>
        <begin position="96"/>
        <end position="245"/>
    </location>
</feature>
<evidence type="ECO:0000313" key="6">
    <source>
        <dbReference type="EMBL" id="MDI6453559.1"/>
    </source>
</evidence>
<dbReference type="PANTHER" id="PTHR32120:SF11">
    <property type="entry name" value="SMALL RIBOSOMAL SUBUNIT BIOGENESIS GTPASE RSGA 1, MITOCHONDRIAL-RELATED"/>
    <property type="match status" value="1"/>
</dbReference>
<dbReference type="AlphaFoldDB" id="A0AAW6UC54"/>
<proteinExistence type="inferred from homology"/>
<keyword evidence="3" id="KW-0690">Ribosome biogenesis</keyword>
<dbReference type="Gene3D" id="1.10.40.50">
    <property type="entry name" value="Probable gtpase engc, domain 3"/>
    <property type="match status" value="1"/>
</dbReference>
<keyword evidence="3" id="KW-0378">Hydrolase</keyword>